<keyword evidence="9" id="KW-0442">Lipid degradation</keyword>
<evidence type="ECO:0000256" key="13">
    <source>
        <dbReference type="ARBA" id="ARBA00024531"/>
    </source>
</evidence>
<reference evidence="16" key="1">
    <citation type="submission" date="2022-08" db="UniProtKB">
        <authorList>
            <consortium name="EnsemblMetazoa"/>
        </authorList>
    </citation>
    <scope>IDENTIFICATION</scope>
    <source>
        <strain evidence="16">Israel</strain>
    </source>
</reference>
<evidence type="ECO:0000313" key="17">
    <source>
        <dbReference type="Proteomes" id="UP000092462"/>
    </source>
</evidence>
<evidence type="ECO:0000256" key="8">
    <source>
        <dbReference type="ARBA" id="ARBA00022837"/>
    </source>
</evidence>
<dbReference type="GO" id="GO:0046340">
    <property type="term" value="P:diacylglycerol catabolic process"/>
    <property type="evidence" value="ECO:0007669"/>
    <property type="project" value="TreeGrafter"/>
</dbReference>
<dbReference type="RefSeq" id="XP_055703838.1">
    <property type="nucleotide sequence ID" value="XM_055847863.1"/>
</dbReference>
<dbReference type="EnsemblMetazoa" id="PPAI002625-RA">
    <property type="protein sequence ID" value="PPAI002625-PA"/>
    <property type="gene ID" value="PPAI002625"/>
</dbReference>
<dbReference type="InterPro" id="IPR029058">
    <property type="entry name" value="AB_hydrolase_fold"/>
</dbReference>
<keyword evidence="7" id="KW-0378">Hydrolase</keyword>
<dbReference type="InterPro" id="IPR002921">
    <property type="entry name" value="Fungal_lipase-type"/>
</dbReference>
<dbReference type="GO" id="GO:0019369">
    <property type="term" value="P:arachidonate metabolic process"/>
    <property type="evidence" value="ECO:0007669"/>
    <property type="project" value="TreeGrafter"/>
</dbReference>
<evidence type="ECO:0000256" key="7">
    <source>
        <dbReference type="ARBA" id="ARBA00022801"/>
    </source>
</evidence>
<evidence type="ECO:0000259" key="15">
    <source>
        <dbReference type="Pfam" id="PF01764"/>
    </source>
</evidence>
<evidence type="ECO:0000256" key="5">
    <source>
        <dbReference type="ARBA" id="ARBA00022692"/>
    </source>
</evidence>
<keyword evidence="17" id="KW-1185">Reference proteome</keyword>
<keyword evidence="5" id="KW-0812">Transmembrane</keyword>
<evidence type="ECO:0000313" key="16">
    <source>
        <dbReference type="EnsemblMetazoa" id="PPAI002625-PA"/>
    </source>
</evidence>
<sequence length="703" mass="79863">MPALRLFGRKWLAASDDLVFPALFEICFRVVWLILIAFVFEHYWEYTLSCVEDGLGVQIYLAGTMVLIILNILLLIALTNQSARGSITETYLRRYVGPILVCKIILIIPEMSLNVFGTVWAFCNVVKCATSQKFSRSVIEALVVFNWVLFALIIFGMAIVFDPLGSTKYRRGRDNNDNNPIESAFHRKVYSLWMRRFRWAFCCLRKDEFGHEAFAQAASLLSALFRGTDLVPSDFMAGCVLLRVRQKRETREMRRIRMLNDDGPRYSTDLARIFATAPAWMTLKNARHYMQFALASYGWPLVCYMHCCSGPYRLIKKSICCACFRSKYRMVVDDNCCLCHFAGVKFMTRLTTEDVIFASFRNHVFELPFCVLADHDTKSIVITIRGSFSFRDIFTDLTADSERFEAPGMPPDSAAHRGMVAGVEQLMKRLRETNVLDRAFTSHPEYSLVLTGHSLGAGVAILLGAKLRSKYPDLRVFAFATPAGLLSREAARYTETYAFTVGVGDDFVMRLGVDSIENLRTMIVETIRACKLPKYRIMLNGFGYAIFGVPSRDLETTFFDVTQIETSGQGDTPEDPPISTITPPTVSGWASFSTSRALPKAISLQATILSQLIGVRRFAKTRLYTGGRILHIVRRKRTELEKKSNSGGPTFEMRWATPEDFTELQIMPRMFLDHFPDYIFRTMTKILEEQKATSESITSIHEV</sequence>
<dbReference type="GO" id="GO:0022008">
    <property type="term" value="P:neurogenesis"/>
    <property type="evidence" value="ECO:0007669"/>
    <property type="project" value="TreeGrafter"/>
</dbReference>
<name>A0A1B0D568_PHLPP</name>
<dbReference type="CDD" id="cd00519">
    <property type="entry name" value="Lipase_3"/>
    <property type="match status" value="1"/>
</dbReference>
<dbReference type="VEuPathDB" id="VectorBase:PPAPM1_008187"/>
<evidence type="ECO:0000256" key="1">
    <source>
        <dbReference type="ARBA" id="ARBA00001913"/>
    </source>
</evidence>
<dbReference type="Proteomes" id="UP000092462">
    <property type="component" value="Unassembled WGS sequence"/>
</dbReference>
<evidence type="ECO:0000256" key="9">
    <source>
        <dbReference type="ARBA" id="ARBA00022963"/>
    </source>
</evidence>
<protein>
    <recommendedName>
        <fullName evidence="14">sn-1-specific diacylglycerol lipase</fullName>
        <ecNumber evidence="14">3.1.1.116</ecNumber>
    </recommendedName>
</protein>
<comment type="cofactor">
    <cofactor evidence="1">
        <name>Ca(2+)</name>
        <dbReference type="ChEBI" id="CHEBI:29108"/>
    </cofactor>
</comment>
<accession>A0A1B0D568</accession>
<keyword evidence="4" id="KW-0597">Phosphoprotein</keyword>
<keyword evidence="8" id="KW-0106">Calcium</keyword>
<dbReference type="InterPro" id="IPR052214">
    <property type="entry name" value="DAG_Lipase-Related"/>
</dbReference>
<dbReference type="EMBL" id="AJVK01003331">
    <property type="status" value="NOT_ANNOTATED_CDS"/>
    <property type="molecule type" value="Genomic_DNA"/>
</dbReference>
<dbReference type="VEuPathDB" id="VectorBase:PPAI002625"/>
<organism evidence="16 17">
    <name type="scientific">Phlebotomus papatasi</name>
    <name type="common">Sandfly</name>
    <dbReference type="NCBI Taxonomy" id="29031"/>
    <lineage>
        <taxon>Eukaryota</taxon>
        <taxon>Metazoa</taxon>
        <taxon>Ecdysozoa</taxon>
        <taxon>Arthropoda</taxon>
        <taxon>Hexapoda</taxon>
        <taxon>Insecta</taxon>
        <taxon>Pterygota</taxon>
        <taxon>Neoptera</taxon>
        <taxon>Endopterygota</taxon>
        <taxon>Diptera</taxon>
        <taxon>Nematocera</taxon>
        <taxon>Psychodoidea</taxon>
        <taxon>Psychodidae</taxon>
        <taxon>Phlebotomus</taxon>
        <taxon>Phlebotomus</taxon>
    </lineage>
</organism>
<comment type="subcellular location">
    <subcellularLocation>
        <location evidence="2">Cell membrane</location>
        <topology evidence="2">Multi-pass membrane protein</topology>
    </subcellularLocation>
</comment>
<keyword evidence="12" id="KW-0472">Membrane</keyword>
<dbReference type="PANTHER" id="PTHR45792:SF2">
    <property type="entry name" value="DIACYLGLYCEROL LIPASE-BETA"/>
    <property type="match status" value="1"/>
</dbReference>
<dbReference type="Gene3D" id="3.40.50.1820">
    <property type="entry name" value="alpha/beta hydrolase"/>
    <property type="match status" value="1"/>
</dbReference>
<dbReference type="FunFam" id="3.40.50.1820:FF:000373">
    <property type="entry name" value="Neural stem cell-derived dendrite regulator"/>
    <property type="match status" value="1"/>
</dbReference>
<dbReference type="EMBL" id="AJVK01003332">
    <property type="status" value="NOT_ANNOTATED_CDS"/>
    <property type="molecule type" value="Genomic_DNA"/>
</dbReference>
<evidence type="ECO:0000256" key="4">
    <source>
        <dbReference type="ARBA" id="ARBA00022553"/>
    </source>
</evidence>
<keyword evidence="3" id="KW-1003">Cell membrane</keyword>
<evidence type="ECO:0000256" key="11">
    <source>
        <dbReference type="ARBA" id="ARBA00023098"/>
    </source>
</evidence>
<keyword evidence="6" id="KW-0479">Metal-binding</keyword>
<dbReference type="RefSeq" id="XP_055703839.1">
    <property type="nucleotide sequence ID" value="XM_055847864.1"/>
</dbReference>
<dbReference type="EC" id="3.1.1.116" evidence="14"/>
<dbReference type="GO" id="GO:0046872">
    <property type="term" value="F:metal ion binding"/>
    <property type="evidence" value="ECO:0007669"/>
    <property type="project" value="UniProtKB-KW"/>
</dbReference>
<dbReference type="GO" id="GO:0005886">
    <property type="term" value="C:plasma membrane"/>
    <property type="evidence" value="ECO:0007669"/>
    <property type="project" value="UniProtKB-SubCell"/>
</dbReference>
<dbReference type="GO" id="GO:0004806">
    <property type="term" value="F:triacylglycerol lipase activity"/>
    <property type="evidence" value="ECO:0007669"/>
    <property type="project" value="TreeGrafter"/>
</dbReference>
<comment type="catalytic activity">
    <reaction evidence="13">
        <text>a 1,2-diacyl-sn-glycerol + H2O = a 2-acylglycerol + a fatty acid + H(+)</text>
        <dbReference type="Rhea" id="RHEA:33275"/>
        <dbReference type="ChEBI" id="CHEBI:15377"/>
        <dbReference type="ChEBI" id="CHEBI:15378"/>
        <dbReference type="ChEBI" id="CHEBI:17389"/>
        <dbReference type="ChEBI" id="CHEBI:17815"/>
        <dbReference type="ChEBI" id="CHEBI:28868"/>
        <dbReference type="EC" id="3.1.1.116"/>
    </reaction>
    <physiologicalReaction direction="left-to-right" evidence="13">
        <dbReference type="Rhea" id="RHEA:33276"/>
    </physiologicalReaction>
</comment>
<dbReference type="GO" id="GO:0005737">
    <property type="term" value="C:cytoplasm"/>
    <property type="evidence" value="ECO:0007669"/>
    <property type="project" value="TreeGrafter"/>
</dbReference>
<dbReference type="RefSeq" id="XP_055703837.1">
    <property type="nucleotide sequence ID" value="XM_055847862.1"/>
</dbReference>
<proteinExistence type="predicted"/>
<dbReference type="AlphaFoldDB" id="A0A1B0D568"/>
<evidence type="ECO:0000256" key="14">
    <source>
        <dbReference type="ARBA" id="ARBA00026104"/>
    </source>
</evidence>
<keyword evidence="11" id="KW-0443">Lipid metabolism</keyword>
<dbReference type="PANTHER" id="PTHR45792">
    <property type="entry name" value="DIACYLGLYCEROL LIPASE HOMOLOG-RELATED"/>
    <property type="match status" value="1"/>
</dbReference>
<dbReference type="OrthoDB" id="438440at2759"/>
<keyword evidence="10" id="KW-1133">Transmembrane helix</keyword>
<feature type="domain" description="Fungal lipase-type" evidence="15">
    <location>
        <begin position="381"/>
        <end position="511"/>
    </location>
</feature>
<evidence type="ECO:0000256" key="12">
    <source>
        <dbReference type="ARBA" id="ARBA00023136"/>
    </source>
</evidence>
<evidence type="ECO:0000256" key="10">
    <source>
        <dbReference type="ARBA" id="ARBA00022989"/>
    </source>
</evidence>
<dbReference type="SUPFAM" id="SSF53474">
    <property type="entry name" value="alpha/beta-Hydrolases"/>
    <property type="match status" value="1"/>
</dbReference>
<evidence type="ECO:0000256" key="3">
    <source>
        <dbReference type="ARBA" id="ARBA00022475"/>
    </source>
</evidence>
<dbReference type="KEGG" id="ppap:129802215"/>
<evidence type="ECO:0000256" key="2">
    <source>
        <dbReference type="ARBA" id="ARBA00004651"/>
    </source>
</evidence>
<evidence type="ECO:0000256" key="6">
    <source>
        <dbReference type="ARBA" id="ARBA00022723"/>
    </source>
</evidence>
<dbReference type="Pfam" id="PF01764">
    <property type="entry name" value="Lipase_3"/>
    <property type="match status" value="1"/>
</dbReference>
<dbReference type="GeneID" id="129802215"/>